<organism evidence="5 6">
    <name type="scientific">Nocardia aurea</name>
    <dbReference type="NCBI Taxonomy" id="2144174"/>
    <lineage>
        <taxon>Bacteria</taxon>
        <taxon>Bacillati</taxon>
        <taxon>Actinomycetota</taxon>
        <taxon>Actinomycetes</taxon>
        <taxon>Mycobacteriales</taxon>
        <taxon>Nocardiaceae</taxon>
        <taxon>Nocardia</taxon>
    </lineage>
</organism>
<comment type="subcellular location">
    <subcellularLocation>
        <location evidence="1">Secreted</location>
    </subcellularLocation>
</comment>
<evidence type="ECO:0000256" key="1">
    <source>
        <dbReference type="ARBA" id="ARBA00004613"/>
    </source>
</evidence>
<proteinExistence type="predicted"/>
<reference evidence="5 6" key="1">
    <citation type="submission" date="2024-06" db="EMBL/GenBank/DDBJ databases">
        <title>The Natural Products Discovery Center: Release of the First 8490 Sequenced Strains for Exploring Actinobacteria Biosynthetic Diversity.</title>
        <authorList>
            <person name="Kalkreuter E."/>
            <person name="Kautsar S.A."/>
            <person name="Yang D."/>
            <person name="Bader C.D."/>
            <person name="Teijaro C.N."/>
            <person name="Fluegel L."/>
            <person name="Davis C.M."/>
            <person name="Simpson J.R."/>
            <person name="Lauterbach L."/>
            <person name="Steele A.D."/>
            <person name="Gui C."/>
            <person name="Meng S."/>
            <person name="Li G."/>
            <person name="Viehrig K."/>
            <person name="Ye F."/>
            <person name="Su P."/>
            <person name="Kiefer A.F."/>
            <person name="Nichols A."/>
            <person name="Cepeda A.J."/>
            <person name="Yan W."/>
            <person name="Fan B."/>
            <person name="Jiang Y."/>
            <person name="Adhikari A."/>
            <person name="Zheng C.-J."/>
            <person name="Schuster L."/>
            <person name="Cowan T.M."/>
            <person name="Smanski M.J."/>
            <person name="Chevrette M.G."/>
            <person name="De Carvalho L.P.S."/>
            <person name="Shen B."/>
        </authorList>
    </citation>
    <scope>NUCLEOTIDE SEQUENCE [LARGE SCALE GENOMIC DNA]</scope>
    <source>
        <strain evidence="5 6">NPDC050403</strain>
    </source>
</reference>
<sequence length="336" mass="35893">MVVRTIPGIRPILMSLLVTAVAGCATAPTPEAAPEQQVSTTVTGPTPTFVDPARIAANELGAVPILMYHQVTANPAGEYDQTPEEFRAELDRLYREGYRPVTAADYISGRIDIPAGTHPVVLTFDDSTVSQFAFAPDGRPTPECAIGILEEFGATRPDFRPTATLYVNDDPFTLGAPALTWLAAHGYEIGAHTAGHAALARLDGDGVQRELAENVRAIEVSGVRVRTMALPFGLAPADRSLARQGSWAGTSYSFEAVMLVGAGPAPSPFGPVDPVAVPRIRSGRGEVDFDSAYWLDRLAESPERRYTSDGDPARISFPTARSGELAARWSSRATPY</sequence>
<dbReference type="Proteomes" id="UP001551695">
    <property type="component" value="Unassembled WGS sequence"/>
</dbReference>
<dbReference type="EMBL" id="JBFAKC010000007">
    <property type="protein sequence ID" value="MEV0709444.1"/>
    <property type="molecule type" value="Genomic_DNA"/>
</dbReference>
<feature type="signal peptide" evidence="3">
    <location>
        <begin position="1"/>
        <end position="27"/>
    </location>
</feature>
<dbReference type="Pfam" id="PF01522">
    <property type="entry name" value="Polysacc_deac_1"/>
    <property type="match status" value="1"/>
</dbReference>
<dbReference type="PANTHER" id="PTHR34216:SF3">
    <property type="entry name" value="POLY-BETA-1,6-N-ACETYL-D-GLUCOSAMINE N-DEACETYLASE"/>
    <property type="match status" value="1"/>
</dbReference>
<dbReference type="InterPro" id="IPR011330">
    <property type="entry name" value="Glyco_hydro/deAcase_b/a-brl"/>
</dbReference>
<dbReference type="InterPro" id="IPR051398">
    <property type="entry name" value="Polysacch_Deacetylase"/>
</dbReference>
<evidence type="ECO:0000313" key="5">
    <source>
        <dbReference type="EMBL" id="MEV0709444.1"/>
    </source>
</evidence>
<protein>
    <submittedName>
        <fullName evidence="5">Polysaccharide deacetylase family protein</fullName>
    </submittedName>
</protein>
<name>A0ABV3FVK0_9NOCA</name>
<dbReference type="Gene3D" id="3.20.20.370">
    <property type="entry name" value="Glycoside hydrolase/deacetylase"/>
    <property type="match status" value="1"/>
</dbReference>
<evidence type="ECO:0000259" key="4">
    <source>
        <dbReference type="Pfam" id="PF01522"/>
    </source>
</evidence>
<feature type="domain" description="NodB homology" evidence="4">
    <location>
        <begin position="117"/>
        <end position="238"/>
    </location>
</feature>
<accession>A0ABV3FVK0</accession>
<dbReference type="InterPro" id="IPR002509">
    <property type="entry name" value="NODB_dom"/>
</dbReference>
<dbReference type="PANTHER" id="PTHR34216">
    <property type="match status" value="1"/>
</dbReference>
<evidence type="ECO:0000313" key="6">
    <source>
        <dbReference type="Proteomes" id="UP001551695"/>
    </source>
</evidence>
<keyword evidence="6" id="KW-1185">Reference proteome</keyword>
<dbReference type="RefSeq" id="WP_357784962.1">
    <property type="nucleotide sequence ID" value="NZ_JBFAKC010000007.1"/>
</dbReference>
<evidence type="ECO:0000256" key="3">
    <source>
        <dbReference type="SAM" id="SignalP"/>
    </source>
</evidence>
<feature type="chain" id="PRO_5046868965" evidence="3">
    <location>
        <begin position="28"/>
        <end position="336"/>
    </location>
</feature>
<gene>
    <name evidence="5" type="ORF">AB0I48_17935</name>
</gene>
<keyword evidence="2 3" id="KW-0732">Signal</keyword>
<comment type="caution">
    <text evidence="5">The sequence shown here is derived from an EMBL/GenBank/DDBJ whole genome shotgun (WGS) entry which is preliminary data.</text>
</comment>
<dbReference type="PROSITE" id="PS51257">
    <property type="entry name" value="PROKAR_LIPOPROTEIN"/>
    <property type="match status" value="1"/>
</dbReference>
<dbReference type="SUPFAM" id="SSF88713">
    <property type="entry name" value="Glycoside hydrolase/deacetylase"/>
    <property type="match status" value="1"/>
</dbReference>
<evidence type="ECO:0000256" key="2">
    <source>
        <dbReference type="ARBA" id="ARBA00022729"/>
    </source>
</evidence>